<evidence type="ECO:0000313" key="8">
    <source>
        <dbReference type="Proteomes" id="UP000236333"/>
    </source>
</evidence>
<dbReference type="InterPro" id="IPR001680">
    <property type="entry name" value="WD40_rpt"/>
</dbReference>
<dbReference type="OrthoDB" id="10250769at2759"/>
<dbReference type="InterPro" id="IPR007319">
    <property type="entry name" value="WDR36/Utp21_C"/>
</dbReference>
<dbReference type="InterPro" id="IPR015943">
    <property type="entry name" value="WD40/YVTN_repeat-like_dom_sf"/>
</dbReference>
<gene>
    <name evidence="7" type="ORF">TSOC_003119</name>
</gene>
<comment type="caution">
    <text evidence="7">The sequence shown here is derived from an EMBL/GenBank/DDBJ whole genome shotgun (WGS) entry which is preliminary data.</text>
</comment>
<feature type="region of interest" description="Disordered" evidence="4">
    <location>
        <begin position="540"/>
        <end position="591"/>
    </location>
</feature>
<dbReference type="InterPro" id="IPR019775">
    <property type="entry name" value="WD40_repeat_CS"/>
</dbReference>
<evidence type="ECO:0000313" key="7">
    <source>
        <dbReference type="EMBL" id="PNH10160.1"/>
    </source>
</evidence>
<evidence type="ECO:0000256" key="4">
    <source>
        <dbReference type="SAM" id="MobiDB-lite"/>
    </source>
</evidence>
<feature type="compositionally biased region" description="Low complexity" evidence="4">
    <location>
        <begin position="674"/>
        <end position="691"/>
    </location>
</feature>
<dbReference type="Proteomes" id="UP000236333">
    <property type="component" value="Unassembled WGS sequence"/>
</dbReference>
<dbReference type="PROSITE" id="PS00678">
    <property type="entry name" value="WD_REPEATS_1"/>
    <property type="match status" value="1"/>
</dbReference>
<organism evidence="7 8">
    <name type="scientific">Tetrabaena socialis</name>
    <dbReference type="NCBI Taxonomy" id="47790"/>
    <lineage>
        <taxon>Eukaryota</taxon>
        <taxon>Viridiplantae</taxon>
        <taxon>Chlorophyta</taxon>
        <taxon>core chlorophytes</taxon>
        <taxon>Chlorophyceae</taxon>
        <taxon>CS clade</taxon>
        <taxon>Chlamydomonadales</taxon>
        <taxon>Tetrabaenaceae</taxon>
        <taxon>Tetrabaena</taxon>
    </lineage>
</organism>
<dbReference type="GO" id="GO:0032040">
    <property type="term" value="C:small-subunit processome"/>
    <property type="evidence" value="ECO:0007669"/>
    <property type="project" value="InterPro"/>
</dbReference>
<dbReference type="EMBL" id="PGGS01000064">
    <property type="protein sequence ID" value="PNH10160.1"/>
    <property type="molecule type" value="Genomic_DNA"/>
</dbReference>
<feature type="compositionally biased region" description="Low complexity" evidence="4">
    <location>
        <begin position="565"/>
        <end position="576"/>
    </location>
</feature>
<dbReference type="Gene3D" id="2.130.10.10">
    <property type="entry name" value="YVTN repeat-like/Quinoprotein amine dehydrogenase"/>
    <property type="match status" value="3"/>
</dbReference>
<evidence type="ECO:0000259" key="5">
    <source>
        <dbReference type="Pfam" id="PF04192"/>
    </source>
</evidence>
<dbReference type="SMART" id="SM00320">
    <property type="entry name" value="WD40"/>
    <property type="match status" value="6"/>
</dbReference>
<dbReference type="Pfam" id="PF04192">
    <property type="entry name" value="Utp21"/>
    <property type="match status" value="1"/>
</dbReference>
<feature type="domain" description="WDR36/Utp21 C-terminal" evidence="5">
    <location>
        <begin position="596"/>
        <end position="858"/>
    </location>
</feature>
<dbReference type="PROSITE" id="PS50082">
    <property type="entry name" value="WD_REPEATS_2"/>
    <property type="match status" value="1"/>
</dbReference>
<evidence type="ECO:0000259" key="6">
    <source>
        <dbReference type="Pfam" id="PF25171"/>
    </source>
</evidence>
<keyword evidence="1 3" id="KW-0853">WD repeat</keyword>
<evidence type="ECO:0000256" key="3">
    <source>
        <dbReference type="PROSITE-ProRule" id="PRU00221"/>
    </source>
</evidence>
<keyword evidence="2" id="KW-0677">Repeat</keyword>
<name>A0A2J8ACB8_9CHLO</name>
<dbReference type="SUPFAM" id="SSF50978">
    <property type="entry name" value="WD40 repeat-like"/>
    <property type="match status" value="1"/>
</dbReference>
<reference evidence="7 8" key="1">
    <citation type="journal article" date="2017" name="Mol. Biol. Evol.">
        <title>The 4-celled Tetrabaena socialis nuclear genome reveals the essential components for genetic control of cell number at the origin of multicellularity in the volvocine lineage.</title>
        <authorList>
            <person name="Featherston J."/>
            <person name="Arakaki Y."/>
            <person name="Hanschen E.R."/>
            <person name="Ferris P.J."/>
            <person name="Michod R.E."/>
            <person name="Olson B.J.S.C."/>
            <person name="Nozaki H."/>
            <person name="Durand P.M."/>
        </authorList>
    </citation>
    <scope>NUCLEOTIDE SEQUENCE [LARGE SCALE GENOMIC DNA]</scope>
    <source>
        <strain evidence="7 8">NIES-571</strain>
    </source>
</reference>
<dbReference type="AlphaFoldDB" id="A0A2J8ACB8"/>
<dbReference type="InterPro" id="IPR036322">
    <property type="entry name" value="WD40_repeat_dom_sf"/>
</dbReference>
<feature type="region of interest" description="Disordered" evidence="4">
    <location>
        <begin position="650"/>
        <end position="691"/>
    </location>
</feature>
<feature type="domain" description="WDR36/Utp21 N-terminal" evidence="6">
    <location>
        <begin position="33"/>
        <end position="332"/>
    </location>
</feature>
<evidence type="ECO:0000256" key="2">
    <source>
        <dbReference type="ARBA" id="ARBA00022737"/>
    </source>
</evidence>
<feature type="compositionally biased region" description="Acidic residues" evidence="4">
    <location>
        <begin position="541"/>
        <end position="557"/>
    </location>
</feature>
<sequence length="863" mass="90380">MDVAPLFKPFRALGYITDNVPFAVNRRGKETFVTVSVGKAWQIYNYTKLTLSLVGPQLHGDVRALACKDDLTFAAVGGDVVESKRLHRTGLYHGGHSGPVRQLLVLGDLLLSLGQSGGPAAGQGTSGSGGRLVVWSIGQYDRPQLTVEFESGFLPTVLCHPDTYLNKVLVGSERGQLQLVNIRTGSVIHTFGGWGSAVRALAPSPALDVMGVGLADGRVVLHNIRCDQEVATFSNAAGSGLAADSLLGGGAGRARGDGAVTALSFRTGAGLPLMAAGGGGGAVTVWDLEERRLHTVIKEAHDAQLLSLHFFVGEPLLMSSAADNSVKHWVFDSADAMPRMLRFRAGHAAPPTVVRHYGEGGARLLSAGCDRAFRVFSVHQDQQSRELSQGHTAKRAKRLKVAEQELKLERVVDMDADRVTGLHVSSDCRWLLSSSMDGTMRVWDIPAAQCLQVMKLGSPVTSLSLSPSLDLLATSHVNRRGIYLWSNQAVFGPPAAIPHSEAPVPLVRAMLPTISDGRHRVGAADGEDGEDPVALWCEAGAGDDEDEDGYGSEDEAAEAERRRSAAASGAQASSSAPTGPQPYDQRDTVSGAPLPLAPQLVTLSLLPRSQWSSLAHIEVIKARNKPMQPAKKPEAAPFFLPTVPGLDPNPVFDTSAPSTAGGGEEGEEARADGGPDSGEAGAGPGSTAAAASGSRIVRFQGGKGGVDPTGAAAPVSPFVRLLRKAAAAAATPGGDATGAGEEGLACWGPVLALLRGMSPVAVDRELRSMSVLEGGHSEAAEVADLGALLDMLCASLGARRDFEFCQALLSVVLAQHGDTIVARPQLADRAARLRDVVASGWRRVDTLLQHVRCVVGFLGNLQS</sequence>
<dbReference type="Pfam" id="PF25171">
    <property type="entry name" value="Beta-prop_WDR36-Utp21_1st"/>
    <property type="match status" value="1"/>
</dbReference>
<dbReference type="GO" id="GO:0034388">
    <property type="term" value="C:Pwp2p-containing subcomplex of 90S preribosome"/>
    <property type="evidence" value="ECO:0007669"/>
    <property type="project" value="TreeGrafter"/>
</dbReference>
<dbReference type="PANTHER" id="PTHR22840">
    <property type="entry name" value="WD REPEAT-CONTAINING PROTEIN 36"/>
    <property type="match status" value="1"/>
</dbReference>
<evidence type="ECO:0000256" key="1">
    <source>
        <dbReference type="ARBA" id="ARBA00022574"/>
    </source>
</evidence>
<dbReference type="GO" id="GO:0006364">
    <property type="term" value="P:rRNA processing"/>
    <property type="evidence" value="ECO:0007669"/>
    <property type="project" value="InterPro"/>
</dbReference>
<dbReference type="PROSITE" id="PS50294">
    <property type="entry name" value="WD_REPEATS_REGION"/>
    <property type="match status" value="1"/>
</dbReference>
<accession>A0A2J8ACB8</accession>
<proteinExistence type="predicted"/>
<feature type="repeat" description="WD" evidence="3">
    <location>
        <begin position="412"/>
        <end position="453"/>
    </location>
</feature>
<keyword evidence="8" id="KW-1185">Reference proteome</keyword>
<dbReference type="Pfam" id="PF00400">
    <property type="entry name" value="WD40"/>
    <property type="match status" value="1"/>
</dbReference>
<dbReference type="InterPro" id="IPR059157">
    <property type="entry name" value="WDR36-Utp21_N"/>
</dbReference>
<protein>
    <submittedName>
        <fullName evidence="7">WD repeat domain-containing protein</fullName>
    </submittedName>
</protein>
<dbReference type="PANTHER" id="PTHR22840:SF12">
    <property type="entry name" value="WD REPEAT-CONTAINING PROTEIN 36"/>
    <property type="match status" value="1"/>
</dbReference>